<sequence length="366" mass="39074">MTPLQQDLFIGLMSGTSLDGVDAVVVSLQSTPTLLATHVLPYPDTLRQALLALHEPSDNELDKAARLANQLADLYAETVHQLLAKAELPASAIRAIGCHGQTVRHRPADGYTLQLVNAARLAERCGITVVADFRSRDIAAGGQGAPLVPAFHAGIFRQAGQTRTIVNIGGIANLTYLPDAGPVLGFDCGPGNMLMDAWVQRHWYQHYDEGGLLASQGEILPGLLERLLSHPFLHAVPPKSAGREEFNLAWLDGLLTGHEVPADVLRTLLELTAEAIVQAIRQHCPDTQAIYLCGGGAHNRMLQSVLTRKLKDMKLGSTDELGVGVDWVEAMAFAWLGAQALEGKPGNLPEVTGAAGPRVLGGIYPA</sequence>
<dbReference type="Gene3D" id="3.30.420.40">
    <property type="match status" value="2"/>
</dbReference>
<keyword evidence="1" id="KW-0808">Transferase</keyword>
<dbReference type="HAMAP" id="MF_01270">
    <property type="entry name" value="AnhMurNAc_kinase"/>
    <property type="match status" value="1"/>
</dbReference>
<dbReference type="PANTHER" id="PTHR30605:SF0">
    <property type="entry name" value="ANHYDRO-N-ACETYLMURAMIC ACID KINASE"/>
    <property type="match status" value="1"/>
</dbReference>
<keyword evidence="1 2" id="KW-0418">Kinase</keyword>
<name>A0A4R3JYZ3_9PROT</name>
<dbReference type="UniPathway" id="UPA00343"/>
<organism evidence="2 3">
    <name type="scientific">Sulfuritortus calidifontis</name>
    <dbReference type="NCBI Taxonomy" id="1914471"/>
    <lineage>
        <taxon>Bacteria</taxon>
        <taxon>Pseudomonadati</taxon>
        <taxon>Pseudomonadota</taxon>
        <taxon>Betaproteobacteria</taxon>
        <taxon>Nitrosomonadales</taxon>
        <taxon>Thiobacillaceae</taxon>
        <taxon>Sulfuritortus</taxon>
    </lineage>
</organism>
<keyword evidence="1" id="KW-0067">ATP-binding</keyword>
<dbReference type="GO" id="GO:0097175">
    <property type="term" value="P:1,6-anhydro-N-acetyl-beta-muramic acid catabolic process"/>
    <property type="evidence" value="ECO:0007669"/>
    <property type="project" value="UniProtKB-UniRule"/>
</dbReference>
<comment type="function">
    <text evidence="1">Catalyzes the specific phosphorylation of 1,6-anhydro-N-acetylmuramic acid (anhMurNAc) with the simultaneous cleavage of the 1,6-anhydro ring, generating MurNAc-6-P. Is required for the utilization of anhMurNAc either imported from the medium or derived from its own cell wall murein, and thus plays a role in cell wall recycling.</text>
</comment>
<dbReference type="EC" id="2.7.1.170" evidence="1"/>
<reference evidence="2 3" key="1">
    <citation type="submission" date="2019-03" db="EMBL/GenBank/DDBJ databases">
        <title>Genomic Encyclopedia of Type Strains, Phase IV (KMG-IV): sequencing the most valuable type-strain genomes for metagenomic binning, comparative biology and taxonomic classification.</title>
        <authorList>
            <person name="Goeker M."/>
        </authorList>
    </citation>
    <scope>NUCLEOTIDE SEQUENCE [LARGE SCALE GENOMIC DNA]</scope>
    <source>
        <strain evidence="2 3">DSM 103923</strain>
    </source>
</reference>
<dbReference type="GO" id="GO:0009254">
    <property type="term" value="P:peptidoglycan turnover"/>
    <property type="evidence" value="ECO:0007669"/>
    <property type="project" value="UniProtKB-UniRule"/>
</dbReference>
<keyword evidence="1" id="KW-0119">Carbohydrate metabolism</keyword>
<dbReference type="InterPro" id="IPR005338">
    <property type="entry name" value="Anhydro_N_Ac-Mur_kinase"/>
</dbReference>
<dbReference type="GO" id="GO:0005524">
    <property type="term" value="F:ATP binding"/>
    <property type="evidence" value="ECO:0007669"/>
    <property type="project" value="UniProtKB-UniRule"/>
</dbReference>
<accession>A0A4R3JYZ3</accession>
<evidence type="ECO:0000313" key="2">
    <source>
        <dbReference type="EMBL" id="TCS72597.1"/>
    </source>
</evidence>
<comment type="catalytic activity">
    <reaction evidence="1">
        <text>1,6-anhydro-N-acetyl-beta-muramate + ATP + H2O = N-acetyl-D-muramate 6-phosphate + ADP + H(+)</text>
        <dbReference type="Rhea" id="RHEA:24952"/>
        <dbReference type="ChEBI" id="CHEBI:15377"/>
        <dbReference type="ChEBI" id="CHEBI:15378"/>
        <dbReference type="ChEBI" id="CHEBI:30616"/>
        <dbReference type="ChEBI" id="CHEBI:58690"/>
        <dbReference type="ChEBI" id="CHEBI:58722"/>
        <dbReference type="ChEBI" id="CHEBI:456216"/>
        <dbReference type="EC" id="2.7.1.170"/>
    </reaction>
</comment>
<dbReference type="GO" id="GO:0016301">
    <property type="term" value="F:kinase activity"/>
    <property type="evidence" value="ECO:0007669"/>
    <property type="project" value="UniProtKB-KW"/>
</dbReference>
<dbReference type="GO" id="GO:0006040">
    <property type="term" value="P:amino sugar metabolic process"/>
    <property type="evidence" value="ECO:0007669"/>
    <property type="project" value="InterPro"/>
</dbReference>
<dbReference type="SUPFAM" id="SSF53067">
    <property type="entry name" value="Actin-like ATPase domain"/>
    <property type="match status" value="1"/>
</dbReference>
<comment type="pathway">
    <text evidence="1">Amino-sugar metabolism; 1,6-anhydro-N-acetylmuramate degradation.</text>
</comment>
<evidence type="ECO:0000256" key="1">
    <source>
        <dbReference type="HAMAP-Rule" id="MF_01270"/>
    </source>
</evidence>
<evidence type="ECO:0000313" key="3">
    <source>
        <dbReference type="Proteomes" id="UP000295135"/>
    </source>
</evidence>
<dbReference type="PANTHER" id="PTHR30605">
    <property type="entry name" value="ANHYDRO-N-ACETYLMURAMIC ACID KINASE"/>
    <property type="match status" value="1"/>
</dbReference>
<comment type="pathway">
    <text evidence="1">Cell wall biogenesis; peptidoglycan recycling.</text>
</comment>
<dbReference type="Pfam" id="PF03702">
    <property type="entry name" value="AnmK"/>
    <property type="match status" value="1"/>
</dbReference>
<dbReference type="NCBIfam" id="NF007139">
    <property type="entry name" value="PRK09585.1-3"/>
    <property type="match status" value="1"/>
</dbReference>
<proteinExistence type="inferred from homology"/>
<dbReference type="UniPathway" id="UPA00544"/>
<dbReference type="NCBIfam" id="NF007148">
    <property type="entry name" value="PRK09585.3-2"/>
    <property type="match status" value="1"/>
</dbReference>
<dbReference type="AlphaFoldDB" id="A0A4R3JYZ3"/>
<protein>
    <recommendedName>
        <fullName evidence="1">Anhydro-N-acetylmuramic acid kinase</fullName>
        <ecNumber evidence="1">2.7.1.170</ecNumber>
    </recommendedName>
    <alternativeName>
        <fullName evidence="1">AnhMurNAc kinase</fullName>
    </alternativeName>
</protein>
<comment type="similarity">
    <text evidence="1">Belongs to the anhydro-N-acetylmuramic acid kinase family.</text>
</comment>
<dbReference type="Proteomes" id="UP000295135">
    <property type="component" value="Unassembled WGS sequence"/>
</dbReference>
<dbReference type="EMBL" id="SLZY01000004">
    <property type="protein sequence ID" value="TCS72597.1"/>
    <property type="molecule type" value="Genomic_DNA"/>
</dbReference>
<keyword evidence="3" id="KW-1185">Reference proteome</keyword>
<dbReference type="GO" id="GO:0016773">
    <property type="term" value="F:phosphotransferase activity, alcohol group as acceptor"/>
    <property type="evidence" value="ECO:0007669"/>
    <property type="project" value="UniProtKB-UniRule"/>
</dbReference>
<comment type="caution">
    <text evidence="2">The sequence shown here is derived from an EMBL/GenBank/DDBJ whole genome shotgun (WGS) entry which is preliminary data.</text>
</comment>
<feature type="binding site" evidence="1">
    <location>
        <begin position="15"/>
        <end position="22"/>
    </location>
    <ligand>
        <name>ATP</name>
        <dbReference type="ChEBI" id="CHEBI:30616"/>
    </ligand>
</feature>
<keyword evidence="1" id="KW-0547">Nucleotide-binding</keyword>
<dbReference type="InterPro" id="IPR043129">
    <property type="entry name" value="ATPase_NBD"/>
</dbReference>
<dbReference type="CDD" id="cd24050">
    <property type="entry name" value="ASKHA_NBD_ANMK"/>
    <property type="match status" value="1"/>
</dbReference>
<gene>
    <name evidence="1" type="primary">anmK</name>
    <name evidence="2" type="ORF">EDC61_1047</name>
</gene>